<evidence type="ECO:0000313" key="1">
    <source>
        <dbReference type="EMBL" id="CAG7830384.1"/>
    </source>
</evidence>
<gene>
    <name evidence="1" type="ORF">AFUS01_LOCUS40189</name>
</gene>
<protein>
    <submittedName>
        <fullName evidence="1">Uncharacterized protein</fullName>
    </submittedName>
</protein>
<evidence type="ECO:0000313" key="2">
    <source>
        <dbReference type="Proteomes" id="UP000708208"/>
    </source>
</evidence>
<feature type="non-terminal residue" evidence="1">
    <location>
        <position position="1"/>
    </location>
</feature>
<keyword evidence="2" id="KW-1185">Reference proteome</keyword>
<organism evidence="1 2">
    <name type="scientific">Allacma fusca</name>
    <dbReference type="NCBI Taxonomy" id="39272"/>
    <lineage>
        <taxon>Eukaryota</taxon>
        <taxon>Metazoa</taxon>
        <taxon>Ecdysozoa</taxon>
        <taxon>Arthropoda</taxon>
        <taxon>Hexapoda</taxon>
        <taxon>Collembola</taxon>
        <taxon>Symphypleona</taxon>
        <taxon>Sminthuridae</taxon>
        <taxon>Allacma</taxon>
    </lineage>
</organism>
<proteinExistence type="predicted"/>
<accession>A0A8J2PR67</accession>
<name>A0A8J2PR67_9HEXA</name>
<dbReference type="AlphaFoldDB" id="A0A8J2PR67"/>
<dbReference type="Proteomes" id="UP000708208">
    <property type="component" value="Unassembled WGS sequence"/>
</dbReference>
<reference evidence="1" key="1">
    <citation type="submission" date="2021-06" db="EMBL/GenBank/DDBJ databases">
        <authorList>
            <person name="Hodson N. C."/>
            <person name="Mongue J. A."/>
            <person name="Jaron S. K."/>
        </authorList>
    </citation>
    <scope>NUCLEOTIDE SEQUENCE</scope>
</reference>
<comment type="caution">
    <text evidence="1">The sequence shown here is derived from an EMBL/GenBank/DDBJ whole genome shotgun (WGS) entry which is preliminary data.</text>
</comment>
<dbReference type="EMBL" id="CAJVCH010555592">
    <property type="protein sequence ID" value="CAG7830384.1"/>
    <property type="molecule type" value="Genomic_DNA"/>
</dbReference>
<sequence length="87" mass="10107">CEIILDGCLRATVDPIWPICYWDFCWVHSSSDAQTFGEVPTIYPQMPGDIWLGAKHFSGVVSAFWSVWRLPPCDLECLHWMDRICMR</sequence>